<evidence type="ECO:0000256" key="4">
    <source>
        <dbReference type="SAM" id="MobiDB-lite"/>
    </source>
</evidence>
<evidence type="ECO:0000256" key="2">
    <source>
        <dbReference type="ARBA" id="ARBA00023157"/>
    </source>
</evidence>
<dbReference type="Gene3D" id="3.30.60.30">
    <property type="match status" value="3"/>
</dbReference>
<keyword evidence="1" id="KW-0732">Signal</keyword>
<keyword evidence="7" id="KW-1185">Reference proteome</keyword>
<dbReference type="GO" id="GO:0005518">
    <property type="term" value="F:collagen binding"/>
    <property type="evidence" value="ECO:0007669"/>
    <property type="project" value="TreeGrafter"/>
</dbReference>
<feature type="domain" description="Kazal-like" evidence="5">
    <location>
        <begin position="632"/>
        <end position="689"/>
    </location>
</feature>
<feature type="region of interest" description="Disordered" evidence="4">
    <location>
        <begin position="220"/>
        <end position="247"/>
    </location>
</feature>
<feature type="compositionally biased region" description="Low complexity" evidence="4">
    <location>
        <begin position="33"/>
        <end position="43"/>
    </location>
</feature>
<accession>A0A814WF22</accession>
<feature type="region of interest" description="Disordered" evidence="4">
    <location>
        <begin position="446"/>
        <end position="489"/>
    </location>
</feature>
<dbReference type="SMART" id="SM00280">
    <property type="entry name" value="KAZAL"/>
    <property type="match status" value="3"/>
</dbReference>
<dbReference type="AlphaFoldDB" id="A0A814WF22"/>
<protein>
    <recommendedName>
        <fullName evidence="5">Kazal-like domain-containing protein</fullName>
    </recommendedName>
</protein>
<proteinExistence type="predicted"/>
<reference evidence="6" key="1">
    <citation type="submission" date="2021-02" db="EMBL/GenBank/DDBJ databases">
        <authorList>
            <person name="Nowell W R."/>
        </authorList>
    </citation>
    <scope>NUCLEOTIDE SEQUENCE</scope>
</reference>
<name>A0A814WF22_9BILA</name>
<gene>
    <name evidence="6" type="ORF">JXQ802_LOCUS24453</name>
</gene>
<dbReference type="Proteomes" id="UP000663870">
    <property type="component" value="Unassembled WGS sequence"/>
</dbReference>
<dbReference type="Pfam" id="PF07648">
    <property type="entry name" value="Kazal_2"/>
    <property type="match status" value="3"/>
</dbReference>
<dbReference type="PANTHER" id="PTHR13866">
    <property type="entry name" value="SPARC OSTEONECTIN"/>
    <property type="match status" value="1"/>
</dbReference>
<feature type="domain" description="Kazal-like" evidence="5">
    <location>
        <begin position="707"/>
        <end position="763"/>
    </location>
</feature>
<dbReference type="SUPFAM" id="SSF100895">
    <property type="entry name" value="Kazal-type serine protease inhibitors"/>
    <property type="match status" value="3"/>
</dbReference>
<keyword evidence="3" id="KW-0325">Glycoprotein</keyword>
<dbReference type="InterPro" id="IPR002350">
    <property type="entry name" value="Kazal_dom"/>
</dbReference>
<evidence type="ECO:0000313" key="7">
    <source>
        <dbReference type="Proteomes" id="UP000663870"/>
    </source>
</evidence>
<dbReference type="GO" id="GO:0005509">
    <property type="term" value="F:calcium ion binding"/>
    <property type="evidence" value="ECO:0007669"/>
    <property type="project" value="TreeGrafter"/>
</dbReference>
<dbReference type="GO" id="GO:0005615">
    <property type="term" value="C:extracellular space"/>
    <property type="evidence" value="ECO:0007669"/>
    <property type="project" value="TreeGrafter"/>
</dbReference>
<feature type="compositionally biased region" description="Basic residues" evidence="4">
    <location>
        <begin position="472"/>
        <end position="489"/>
    </location>
</feature>
<evidence type="ECO:0000313" key="6">
    <source>
        <dbReference type="EMBL" id="CAF1201616.1"/>
    </source>
</evidence>
<dbReference type="CDD" id="cd00104">
    <property type="entry name" value="KAZAL_FS"/>
    <property type="match status" value="3"/>
</dbReference>
<evidence type="ECO:0000256" key="1">
    <source>
        <dbReference type="ARBA" id="ARBA00022729"/>
    </source>
</evidence>
<dbReference type="EMBL" id="CAJNOL010000794">
    <property type="protein sequence ID" value="CAF1201616.1"/>
    <property type="molecule type" value="Genomic_DNA"/>
</dbReference>
<keyword evidence="2" id="KW-1015">Disulfide bond</keyword>
<dbReference type="GO" id="GO:0050840">
    <property type="term" value="F:extracellular matrix binding"/>
    <property type="evidence" value="ECO:0007669"/>
    <property type="project" value="TreeGrafter"/>
</dbReference>
<feature type="region of interest" description="Disordered" evidence="4">
    <location>
        <begin position="33"/>
        <end position="53"/>
    </location>
</feature>
<dbReference type="PANTHER" id="PTHR13866:SF29">
    <property type="entry name" value="FOLLISTATIN"/>
    <property type="match status" value="1"/>
</dbReference>
<evidence type="ECO:0000259" key="5">
    <source>
        <dbReference type="PROSITE" id="PS51465"/>
    </source>
</evidence>
<comment type="caution">
    <text evidence="6">The sequence shown here is derived from an EMBL/GenBank/DDBJ whole genome shotgun (WGS) entry which is preliminary data.</text>
</comment>
<dbReference type="PROSITE" id="PS51465">
    <property type="entry name" value="KAZAL_2"/>
    <property type="match status" value="2"/>
</dbReference>
<dbReference type="InterPro" id="IPR036058">
    <property type="entry name" value="Kazal_dom_sf"/>
</dbReference>
<evidence type="ECO:0000256" key="3">
    <source>
        <dbReference type="ARBA" id="ARBA00023180"/>
    </source>
</evidence>
<sequence>MLPTQENIAIQTDILPTQNIGHLDQNQPQVYSLLSDSKSPSSIKKPRRKKTTKLEETIPVMLNPQITRTPTGITFGAPYHHHHHHHSMTLPESIPSFVSAPLINGHTLPFRLLIEHDSYDANNNINHNEISSLSMSLNSSVSVQTQQSPPWSNDSVRVINSNSMSQMIAESQLVGLNRILNNKIDERTVSMCSTQQNEYKYLSPSFTYSRQESPISHFHPIPSSLSSTHVSAVAPTKPKNKHPKRLDSRSPIEQLHSTQQISQCPTTFTQSTVSNGLPSIIPTSVTVTPINSDEPPLSMDISMTTNFIPLTPPASISSIKSPPTNIKNEYSLIPIQKNLLSQTTNNTTDVNSISRQYFHDQRYSQMQNTINNSNTNNLPYNLQRLLVAANQQYCMVHSDLIPTNILPLTCASILPGTIATTPSILMASDIKKKRKRCVRKPKVMQSPIGEISTHEQSLTSKSLTAAVSTTKERKHKKSSKKDIRPKKQLQRLTRRNRLAVLKFMMQKRKQQKQERISIQKLPDIKTQQVVPKLISTQTVNSDKIEPHLPDIIAPTGNCFFQRTNDLCYGLSEADTNEELCSGSYYSDSDIKELDGFAYAENCRPVNVLPKLCDFNCGLGQQCQLINNEEMCVCSEASCTSSDSLSSKIEQHPLCASNNMTFSSECAMEAWKCFNQQSALYKKYDGECQKDCQNVRCPSHKVCLLVQNTGEPICYPKNHCNSTLNPEPVCDTNGITYPNICVMRLSSNRQGQTPVLAHKGSCENECRPDLCEANERCVYSKQFRPVCIRCQYSSTFLKHSGECTMNIPICGDDQNLYENYCSLLFAQCYKNQYINITGYGACPTKKRKNINRNKFKYLNRFSKLKVN</sequence>
<feature type="compositionally biased region" description="Polar residues" evidence="4">
    <location>
        <begin position="454"/>
        <end position="469"/>
    </location>
</feature>
<organism evidence="6 7">
    <name type="scientific">Rotaria sordida</name>
    <dbReference type="NCBI Taxonomy" id="392033"/>
    <lineage>
        <taxon>Eukaryota</taxon>
        <taxon>Metazoa</taxon>
        <taxon>Spiralia</taxon>
        <taxon>Gnathifera</taxon>
        <taxon>Rotifera</taxon>
        <taxon>Eurotatoria</taxon>
        <taxon>Bdelloidea</taxon>
        <taxon>Philodinida</taxon>
        <taxon>Philodinidae</taxon>
        <taxon>Rotaria</taxon>
    </lineage>
</organism>